<name>A0A1E7NED4_KITAU</name>
<reference evidence="3" key="3">
    <citation type="submission" date="2016-08" db="EMBL/GenBank/DDBJ databases">
        <title>Sequencing, Assembly and Comparative Genomics of S. aureofaciens ATCC 10762.</title>
        <authorList>
            <person name="Gradnigo J.S."/>
            <person name="Johnson N."/>
            <person name="Somerville G.A."/>
        </authorList>
    </citation>
    <scope>NUCLEOTIDE SEQUENCE [LARGE SCALE GENOMIC DNA]</scope>
    <source>
        <strain evidence="3">ATCC 10762</strain>
    </source>
</reference>
<proteinExistence type="predicted"/>
<reference evidence="3 4" key="2">
    <citation type="submission" date="2014-07" db="EMBL/GenBank/DDBJ databases">
        <authorList>
            <person name="Zhang J.E."/>
            <person name="Yang H."/>
            <person name="Guo J."/>
            <person name="Deng Z."/>
            <person name="Luo H."/>
            <person name="Luo M."/>
            <person name="Zhao B."/>
        </authorList>
    </citation>
    <scope>NUCLEOTIDE SEQUENCE [LARGE SCALE GENOMIC DNA]</scope>
    <source>
        <strain evidence="3">ATCC 10762</strain>
        <strain evidence="4">ATCC 10762 / DSM 40127 / CCM 3239 / JCM 4008 / LMG 5968 / NBRC 12843 / NCIMB 8234 / A-377</strain>
    </source>
</reference>
<keyword evidence="1" id="KW-0812">Transmembrane</keyword>
<reference evidence="4" key="4">
    <citation type="submission" date="2016-08" db="EMBL/GenBank/DDBJ databases">
        <title>Sequencing, assembly and comparative genomics of S. aureofaciens ATCC 10762.</title>
        <authorList>
            <person name="Gradnigo J.S."/>
            <person name="Johnson N."/>
            <person name="Somerville G.A."/>
        </authorList>
    </citation>
    <scope>NUCLEOTIDE SEQUENCE [LARGE SCALE GENOMIC DNA]</scope>
    <source>
        <strain evidence="4">ATCC 10762 / DSM 40127 / CCM 3239 / JCM 4008 / LMG 5968 / NBRC 12843 / NCIMB 8234 / A-377</strain>
    </source>
</reference>
<comment type="caution">
    <text evidence="3">The sequence shown here is derived from an EMBL/GenBank/DDBJ whole genome shotgun (WGS) entry which is preliminary data.</text>
</comment>
<feature type="transmembrane region" description="Helical" evidence="1">
    <location>
        <begin position="34"/>
        <end position="60"/>
    </location>
</feature>
<dbReference type="RefSeq" id="WP_030557381.1">
    <property type="nucleotide sequence ID" value="NZ_BMUB01000022.1"/>
</dbReference>
<accession>A0A1E7NED4</accession>
<evidence type="ECO:0008006" key="5">
    <source>
        <dbReference type="Google" id="ProtNLM"/>
    </source>
</evidence>
<accession>A0A8H9LV56</accession>
<dbReference type="EMBL" id="BMUB01000022">
    <property type="protein sequence ID" value="GGU99467.1"/>
    <property type="molecule type" value="Genomic_DNA"/>
</dbReference>
<dbReference type="Proteomes" id="UP000610124">
    <property type="component" value="Unassembled WGS sequence"/>
</dbReference>
<protein>
    <recommendedName>
        <fullName evidence="5">DUF2304 domain-containing protein</fullName>
    </recommendedName>
</protein>
<dbReference type="OrthoDB" id="4250151at2"/>
<dbReference type="EMBL" id="JPRF03000002">
    <property type="protein sequence ID" value="OEV39005.1"/>
    <property type="molecule type" value="Genomic_DNA"/>
</dbReference>
<keyword evidence="4" id="KW-1185">Reference proteome</keyword>
<keyword evidence="1" id="KW-1133">Transmembrane helix</keyword>
<dbReference type="KEGG" id="kau:B6264_30310"/>
<keyword evidence="1" id="KW-0472">Membrane</keyword>
<evidence type="ECO:0000313" key="3">
    <source>
        <dbReference type="EMBL" id="OEV39005.1"/>
    </source>
</evidence>
<feature type="transmembrane region" description="Helical" evidence="1">
    <location>
        <begin position="6"/>
        <end position="22"/>
    </location>
</feature>
<gene>
    <name evidence="2" type="ORF">GCM10010502_62420</name>
    <name evidence="3" type="ORF">HS99_0018040</name>
</gene>
<dbReference type="AlphaFoldDB" id="A0A1E7NED4"/>
<reference evidence="2" key="5">
    <citation type="submission" date="2020-09" db="EMBL/GenBank/DDBJ databases">
        <authorList>
            <person name="Sun Q."/>
            <person name="Ohkuma M."/>
        </authorList>
    </citation>
    <scope>NUCLEOTIDE SEQUENCE</scope>
    <source>
        <strain evidence="2">JCM 4434</strain>
    </source>
</reference>
<evidence type="ECO:0000313" key="2">
    <source>
        <dbReference type="EMBL" id="GGU99467.1"/>
    </source>
</evidence>
<organism evidence="3 4">
    <name type="scientific">Kitasatospora aureofaciens</name>
    <name type="common">Streptomyces aureofaciens</name>
    <dbReference type="NCBI Taxonomy" id="1894"/>
    <lineage>
        <taxon>Bacteria</taxon>
        <taxon>Bacillati</taxon>
        <taxon>Actinomycetota</taxon>
        <taxon>Actinomycetes</taxon>
        <taxon>Kitasatosporales</taxon>
        <taxon>Streptomycetaceae</taxon>
        <taxon>Kitasatospora</taxon>
    </lineage>
</organism>
<sequence length="64" mass="6617">MIVTASLTAVLGIVVVVLYRFGRLRILPSLTVGAFGFSLATTGAAPTIQAFLGGAVHLLASIRF</sequence>
<reference evidence="2" key="1">
    <citation type="journal article" date="2014" name="Int. J. Syst. Evol. Microbiol.">
        <title>Complete genome sequence of Corynebacterium casei LMG S-19264T (=DSM 44701T), isolated from a smear-ripened cheese.</title>
        <authorList>
            <consortium name="US DOE Joint Genome Institute (JGI-PGF)"/>
            <person name="Walter F."/>
            <person name="Albersmeier A."/>
            <person name="Kalinowski J."/>
            <person name="Ruckert C."/>
        </authorList>
    </citation>
    <scope>NUCLEOTIDE SEQUENCE</scope>
    <source>
        <strain evidence="2">JCM 4434</strain>
    </source>
</reference>
<dbReference type="GeneID" id="97489183"/>
<evidence type="ECO:0000313" key="4">
    <source>
        <dbReference type="Proteomes" id="UP000037395"/>
    </source>
</evidence>
<dbReference type="Proteomes" id="UP000037395">
    <property type="component" value="Unassembled WGS sequence"/>
</dbReference>
<evidence type="ECO:0000256" key="1">
    <source>
        <dbReference type="SAM" id="Phobius"/>
    </source>
</evidence>